<proteinExistence type="predicted"/>
<name>A0A9X9M368_GULGU</name>
<dbReference type="SUPFAM" id="SSF46579">
    <property type="entry name" value="Prefoldin"/>
    <property type="match status" value="1"/>
</dbReference>
<keyword evidence="5" id="KW-1185">Reference proteome</keyword>
<evidence type="ECO:0000313" key="4">
    <source>
        <dbReference type="EMBL" id="VCX30848.1"/>
    </source>
</evidence>
<sequence>MVAPMDMKLRKAFTKLQDKVIDFQQKAKIEDLQVEQLNRTKQHAHLTDTEIMTLVDKTNKYEDVE</sequence>
<dbReference type="EMBL" id="CYRY02039422">
    <property type="protein sequence ID" value="VCX30848.1"/>
    <property type="molecule type" value="Genomic_DNA"/>
</dbReference>
<protein>
    <submittedName>
        <fullName evidence="4">Uncharacterized protein</fullName>
    </submittedName>
</protein>
<keyword evidence="2" id="KW-0143">Chaperone</keyword>
<organism evidence="4 5">
    <name type="scientific">Gulo gulo</name>
    <name type="common">Wolverine</name>
    <name type="synonym">Gluton</name>
    <dbReference type="NCBI Taxonomy" id="48420"/>
    <lineage>
        <taxon>Eukaryota</taxon>
        <taxon>Metazoa</taxon>
        <taxon>Chordata</taxon>
        <taxon>Craniata</taxon>
        <taxon>Vertebrata</taxon>
        <taxon>Euteleostomi</taxon>
        <taxon>Mammalia</taxon>
        <taxon>Eutheria</taxon>
        <taxon>Laurasiatheria</taxon>
        <taxon>Carnivora</taxon>
        <taxon>Caniformia</taxon>
        <taxon>Musteloidea</taxon>
        <taxon>Mustelidae</taxon>
        <taxon>Guloninae</taxon>
        <taxon>Gulo</taxon>
    </lineage>
</organism>
<dbReference type="PANTHER" id="PTHR20903:SF0">
    <property type="entry name" value="PREFOLDIN SUBUNIT 1"/>
    <property type="match status" value="1"/>
</dbReference>
<evidence type="ECO:0000256" key="2">
    <source>
        <dbReference type="ARBA" id="ARBA00023186"/>
    </source>
</evidence>
<dbReference type="GO" id="GO:0044183">
    <property type="term" value="F:protein folding chaperone"/>
    <property type="evidence" value="ECO:0007669"/>
    <property type="project" value="TreeGrafter"/>
</dbReference>
<dbReference type="GO" id="GO:0005737">
    <property type="term" value="C:cytoplasm"/>
    <property type="evidence" value="ECO:0007669"/>
    <property type="project" value="TreeGrafter"/>
</dbReference>
<comment type="caution">
    <text evidence="4">The sequence shown here is derived from an EMBL/GenBank/DDBJ whole genome shotgun (WGS) entry which is preliminary data.</text>
</comment>
<evidence type="ECO:0000313" key="5">
    <source>
        <dbReference type="Proteomes" id="UP000269945"/>
    </source>
</evidence>
<accession>A0A9X9M368</accession>
<dbReference type="AlphaFoldDB" id="A0A9X9M368"/>
<evidence type="ECO:0000256" key="1">
    <source>
        <dbReference type="ARBA" id="ARBA00011695"/>
    </source>
</evidence>
<evidence type="ECO:0000256" key="3">
    <source>
        <dbReference type="ARBA" id="ARBA00024667"/>
    </source>
</evidence>
<reference evidence="4 5" key="1">
    <citation type="submission" date="2018-10" db="EMBL/GenBank/DDBJ databases">
        <authorList>
            <person name="Ekblom R."/>
            <person name="Jareborg N."/>
        </authorList>
    </citation>
    <scope>NUCLEOTIDE SEQUENCE [LARGE SCALE GENOMIC DNA]</scope>
    <source>
        <tissue evidence="4">Muscle</tissue>
    </source>
</reference>
<dbReference type="Proteomes" id="UP000269945">
    <property type="component" value="Unassembled WGS sequence"/>
</dbReference>
<dbReference type="PANTHER" id="PTHR20903">
    <property type="entry name" value="PREFOLDIN SUBUNIT 1-RELATED"/>
    <property type="match status" value="1"/>
</dbReference>
<dbReference type="GO" id="GO:0051082">
    <property type="term" value="F:unfolded protein binding"/>
    <property type="evidence" value="ECO:0007669"/>
    <property type="project" value="TreeGrafter"/>
</dbReference>
<comment type="function">
    <text evidence="3">Binds specifically to cytosolic chaperonin (c-CPN) and transfers target proteins to it. Binds to nascent polypeptide chain and promotes folding in an environment in which there are many competing pathways for nonnative proteins.</text>
</comment>
<comment type="subunit">
    <text evidence="1">Heterohexamer of two PFD-alpha type and four PFD-beta type subunits.</text>
</comment>
<gene>
    <name evidence="4" type="ORF">BN2614_LOCUS1</name>
</gene>